<dbReference type="RefSeq" id="WP_012991970.1">
    <property type="nucleotide sequence ID" value="NC_013894.1"/>
</dbReference>
<dbReference type="OrthoDB" id="9997at2"/>
<proteinExistence type="predicted"/>
<evidence type="ECO:0000313" key="1">
    <source>
        <dbReference type="EMBL" id="ADC89564.1"/>
    </source>
</evidence>
<protein>
    <recommendedName>
        <fullName evidence="3">Polymerase/histidinol phosphatase N-terminal domain-containing protein</fullName>
    </recommendedName>
</protein>
<evidence type="ECO:0008006" key="3">
    <source>
        <dbReference type="Google" id="ProtNLM"/>
    </source>
</evidence>
<dbReference type="KEGG" id="tal:Thal_0932"/>
<dbReference type="eggNOG" id="COG1387">
    <property type="taxonomic scope" value="Bacteria"/>
</dbReference>
<dbReference type="AlphaFoldDB" id="D3SLD4"/>
<keyword evidence="2" id="KW-1185">Reference proteome</keyword>
<dbReference type="CDD" id="cd07432">
    <property type="entry name" value="PHP_HisPPase"/>
    <property type="match status" value="1"/>
</dbReference>
<dbReference type="Proteomes" id="UP000002043">
    <property type="component" value="Chromosome"/>
</dbReference>
<evidence type="ECO:0000313" key="2">
    <source>
        <dbReference type="Proteomes" id="UP000002043"/>
    </source>
</evidence>
<gene>
    <name evidence="1" type="ordered locus">Thal_0932</name>
</gene>
<dbReference type="InterPro" id="IPR016195">
    <property type="entry name" value="Pol/histidinol_Pase-like"/>
</dbReference>
<dbReference type="HOGENOM" id="CLU_868596_0_0_0"/>
<dbReference type="EMBL" id="CP001931">
    <property type="protein sequence ID" value="ADC89564.1"/>
    <property type="molecule type" value="Genomic_DNA"/>
</dbReference>
<accession>D3SLD4</accession>
<organism evidence="1 2">
    <name type="scientific">Thermocrinis albus (strain DSM 14484 / JCM 11386 / HI 11/12)</name>
    <dbReference type="NCBI Taxonomy" id="638303"/>
    <lineage>
        <taxon>Bacteria</taxon>
        <taxon>Pseudomonadati</taxon>
        <taxon>Aquificota</taxon>
        <taxon>Aquificia</taxon>
        <taxon>Aquificales</taxon>
        <taxon>Aquificaceae</taxon>
        <taxon>Thermocrinis</taxon>
    </lineage>
</organism>
<dbReference type="STRING" id="638303.Thal_0932"/>
<dbReference type="Gene3D" id="3.20.20.140">
    <property type="entry name" value="Metal-dependent hydrolases"/>
    <property type="match status" value="1"/>
</dbReference>
<name>D3SLD4_THEAH</name>
<sequence length="333" mass="39345">MMLYILLPFLLLGLWILLAYLLPVRYARASRQDLLPSEVPNLYLYSYQLHLHTQFSYDSLGKPEDIRRAMEEEDVNFVFITDHENDYIKYFCDERMLAGIERKTEEGAVLCIGPVKVIAHPFKEKYRWKGNREGFLLELIDLKDSLLENKGRLLFYLVPVILLYPFLKDKALRLLRKVVKVEEYADRYYQEGWKNPVVGGLDHHVKVYVREVGIRFLFPHYRHSFSLMRNIFISPVELKTAQHLAQMLLKQEGTNVICFDKKPPIVYREGKKVHLLYPYTNLLVKVRTPRESRWVSGSNLVVEERDQFLLGYSFLFRLGNTFWGLCPSFIIKV</sequence>
<dbReference type="SUPFAM" id="SSF89550">
    <property type="entry name" value="PHP domain-like"/>
    <property type="match status" value="1"/>
</dbReference>
<reference evidence="2" key="1">
    <citation type="journal article" date="2010" name="Stand. Genomic Sci.">
        <title>Complete genome sequence of Thermocrinis albus type strain (HI 11/12T).</title>
        <authorList>
            <person name="Wirth R."/>
            <person name="Sikorski J."/>
            <person name="Brambilla E."/>
            <person name="Misra M."/>
            <person name="Lapidus A."/>
            <person name="Copeland A."/>
            <person name="Nolan M."/>
            <person name="Lucas S."/>
            <person name="Chen F."/>
            <person name="Tice H."/>
            <person name="Cheng J.F."/>
            <person name="Han C."/>
            <person name="Detter J.C."/>
            <person name="Tapia R."/>
            <person name="Bruce D."/>
            <person name="Goodwin L."/>
            <person name="Pitluck S."/>
            <person name="Pati A."/>
            <person name="Anderson I."/>
            <person name="Ivanova N."/>
            <person name="Mavromatis K."/>
            <person name="Mikhailova N."/>
            <person name="Chen A."/>
            <person name="Palaniappan K."/>
            <person name="Bilek Y."/>
            <person name="Hader T."/>
            <person name="Land M."/>
            <person name="Hauser L."/>
            <person name="Chang Y.J."/>
            <person name="Jeffries C.D."/>
            <person name="Tindall B.J."/>
            <person name="Rohde M."/>
            <person name="Goker M."/>
            <person name="Bristow J."/>
            <person name="Eisen J.A."/>
            <person name="Markowitz V."/>
            <person name="Hugenholtz P."/>
            <person name="Kyrpides N.C."/>
            <person name="Klenk H.P."/>
        </authorList>
    </citation>
    <scope>NUCLEOTIDE SEQUENCE [LARGE SCALE GENOMIC DNA]</scope>
    <source>
        <strain evidence="2">DSM 14484 / JCM 11386 / HI 11/12</strain>
    </source>
</reference>